<keyword evidence="5 8" id="KW-0812">Transmembrane</keyword>
<evidence type="ECO:0000256" key="7">
    <source>
        <dbReference type="ARBA" id="ARBA00023136"/>
    </source>
</evidence>
<comment type="similarity">
    <text evidence="3 8">Belongs to the CTL (choline transporter-like) family.</text>
</comment>
<comment type="subcellular location">
    <subcellularLocation>
        <location evidence="8">Cell membrane</location>
        <topology evidence="8">Multi-pass membrane protein</topology>
    </subcellularLocation>
    <subcellularLocation>
        <location evidence="2">Membrane</location>
        <topology evidence="2">Multi-pass membrane protein</topology>
    </subcellularLocation>
</comment>
<keyword evidence="11" id="KW-1185">Reference proteome</keyword>
<proteinExistence type="inferred from homology"/>
<dbReference type="OrthoDB" id="44736at2759"/>
<organism evidence="10 11">
    <name type="scientific">Zancudomyces culisetae</name>
    <name type="common">Gut fungus</name>
    <name type="synonym">Smittium culisetae</name>
    <dbReference type="NCBI Taxonomy" id="1213189"/>
    <lineage>
        <taxon>Eukaryota</taxon>
        <taxon>Fungi</taxon>
        <taxon>Fungi incertae sedis</taxon>
        <taxon>Zoopagomycota</taxon>
        <taxon>Kickxellomycotina</taxon>
        <taxon>Harpellomycetes</taxon>
        <taxon>Harpellales</taxon>
        <taxon>Legeriomycetaceae</taxon>
        <taxon>Zancudomyces</taxon>
    </lineage>
</organism>
<dbReference type="PANTHER" id="PTHR12385">
    <property type="entry name" value="CHOLINE TRANSPORTER-LIKE (SLC FAMILY 44)"/>
    <property type="match status" value="1"/>
</dbReference>
<comment type="caution">
    <text evidence="10">The sequence shown here is derived from an EMBL/GenBank/DDBJ whole genome shotgun (WGS) entry which is preliminary data.</text>
</comment>
<comment type="caution">
    <text evidence="8">Lacks conserved residue(s) required for the propagation of feature annotation.</text>
</comment>
<reference evidence="10" key="1">
    <citation type="submission" date="2017-01" db="EMBL/GenBank/DDBJ databases">
        <authorList>
            <person name="Mah S.A."/>
            <person name="Swanson W.J."/>
            <person name="Moy G.W."/>
            <person name="Vacquier V.D."/>
        </authorList>
    </citation>
    <scope>NUCLEOTIDE SEQUENCE [LARGE SCALE GENOMIC DNA]</scope>
    <source>
        <strain evidence="10">COL-18-3</strain>
    </source>
</reference>
<evidence type="ECO:0000256" key="2">
    <source>
        <dbReference type="ARBA" id="ARBA00004141"/>
    </source>
</evidence>
<dbReference type="GO" id="GO:0022857">
    <property type="term" value="F:transmembrane transporter activity"/>
    <property type="evidence" value="ECO:0007669"/>
    <property type="project" value="UniProtKB-UniRule"/>
</dbReference>
<feature type="transmembrane region" description="Helical" evidence="8">
    <location>
        <begin position="122"/>
        <end position="145"/>
    </location>
</feature>
<accession>A0A1R1PR49</accession>
<dbReference type="EMBL" id="LSSK01000430">
    <property type="protein sequence ID" value="OMH83352.1"/>
    <property type="molecule type" value="Genomic_DNA"/>
</dbReference>
<gene>
    <name evidence="10" type="ORF">AX774_g3137</name>
    <name evidence="9" type="ORF">AX774_g7937</name>
</gene>
<evidence type="ECO:0000313" key="9">
    <source>
        <dbReference type="EMBL" id="OMH78661.1"/>
    </source>
</evidence>
<dbReference type="GO" id="GO:0005886">
    <property type="term" value="C:plasma membrane"/>
    <property type="evidence" value="ECO:0007669"/>
    <property type="project" value="UniProtKB-SubCell"/>
</dbReference>
<evidence type="ECO:0000256" key="4">
    <source>
        <dbReference type="ARBA" id="ARBA00015388"/>
    </source>
</evidence>
<protein>
    <recommendedName>
        <fullName evidence="4 8">Protein PNS1</fullName>
    </recommendedName>
</protein>
<evidence type="ECO:0000256" key="6">
    <source>
        <dbReference type="ARBA" id="ARBA00022989"/>
    </source>
</evidence>
<evidence type="ECO:0000313" key="10">
    <source>
        <dbReference type="EMBL" id="OMH83352.1"/>
    </source>
</evidence>
<dbReference type="AlphaFoldDB" id="A0A1R1PR49"/>
<keyword evidence="7 8" id="KW-0472">Membrane</keyword>
<sequence>MVALIQTIRALLRNAMHSDDNNIVAVILFVCIDCILGCIESLLEMFNRYAYIEIAIYGKPFVQAAKDTLHLVKSKGIDALVNDILINNLVIMGSLVTGLVCGVLSYVAILIFESSAKSNTGFVVATIAAGFVVGFSIFLIIYGVLESGSSTVFVCLCEDPYSLARTKPELFNAIASTYPDVVQGLYTH</sequence>
<dbReference type="PANTHER" id="PTHR12385:SF4">
    <property type="entry name" value="PROTEIN PNS1"/>
    <property type="match status" value="1"/>
</dbReference>
<reference evidence="11" key="2">
    <citation type="submission" date="2017-01" db="EMBL/GenBank/DDBJ databases">
        <authorList>
            <person name="Wang Y."/>
            <person name="White M."/>
            <person name="Kvist S."/>
            <person name="Moncalvo J.-M."/>
        </authorList>
    </citation>
    <scope>NUCLEOTIDE SEQUENCE [LARGE SCALE GENOMIC DNA]</scope>
    <source>
        <strain evidence="11">COL-18-3</strain>
    </source>
</reference>
<evidence type="ECO:0000256" key="3">
    <source>
        <dbReference type="ARBA" id="ARBA00007168"/>
    </source>
</evidence>
<dbReference type="EMBL" id="LSSK01001865">
    <property type="protein sequence ID" value="OMH78661.1"/>
    <property type="molecule type" value="Genomic_DNA"/>
</dbReference>
<comment type="function">
    <text evidence="1 8">Probably involved in transport through the plasma membrane.</text>
</comment>
<dbReference type="InterPro" id="IPR007603">
    <property type="entry name" value="Choline_transptr-like"/>
</dbReference>
<evidence type="ECO:0000256" key="8">
    <source>
        <dbReference type="RuleBase" id="RU368066"/>
    </source>
</evidence>
<keyword evidence="6 8" id="KW-1133">Transmembrane helix</keyword>
<evidence type="ECO:0000313" key="11">
    <source>
        <dbReference type="Proteomes" id="UP000188320"/>
    </source>
</evidence>
<feature type="transmembrane region" description="Helical" evidence="8">
    <location>
        <begin position="89"/>
        <end position="110"/>
    </location>
</feature>
<name>A0A1R1PR49_ZANCU</name>
<evidence type="ECO:0000256" key="5">
    <source>
        <dbReference type="ARBA" id="ARBA00022692"/>
    </source>
</evidence>
<dbReference type="Pfam" id="PF04515">
    <property type="entry name" value="Choline_transpo"/>
    <property type="match status" value="1"/>
</dbReference>
<dbReference type="Proteomes" id="UP000188320">
    <property type="component" value="Unassembled WGS sequence"/>
</dbReference>
<feature type="transmembrane region" description="Helical" evidence="8">
    <location>
        <begin position="21"/>
        <end position="43"/>
    </location>
</feature>
<evidence type="ECO:0000256" key="1">
    <source>
        <dbReference type="ARBA" id="ARBA00002957"/>
    </source>
</evidence>